<sequence>MRNILILLFCILTTLTYAQETFTVNDKGIMSINPKIVELLHHQNKPIIKKKIEIIKQSKILDKEHITSLDDYTKDLEFIQDTIQLNTFLETFENKYSSDAHTTLGMNSMTNYRIEQYEMLINKYYNKALDILNPKLKIELETSQKLWKTSNDNDNKLIYTLTSNNGTMSYIYSSKWLIQNLLDRLYF</sequence>
<feature type="chain" id="PRO_5047427658" description="Lysozyme inhibitor LprI-like N-terminal domain-containing protein" evidence="1">
    <location>
        <begin position="19"/>
        <end position="187"/>
    </location>
</feature>
<name>A0ABX7XA62_9FLAO</name>
<dbReference type="Gene3D" id="1.20.1270.180">
    <property type="match status" value="1"/>
</dbReference>
<evidence type="ECO:0000259" key="2">
    <source>
        <dbReference type="Pfam" id="PF07007"/>
    </source>
</evidence>
<dbReference type="EMBL" id="CP072842">
    <property type="protein sequence ID" value="QTV04786.1"/>
    <property type="molecule type" value="Genomic_DNA"/>
</dbReference>
<evidence type="ECO:0000313" key="4">
    <source>
        <dbReference type="Proteomes" id="UP000672011"/>
    </source>
</evidence>
<evidence type="ECO:0000256" key="1">
    <source>
        <dbReference type="SAM" id="SignalP"/>
    </source>
</evidence>
<keyword evidence="1" id="KW-0732">Signal</keyword>
<feature type="signal peptide" evidence="1">
    <location>
        <begin position="1"/>
        <end position="18"/>
    </location>
</feature>
<dbReference type="Proteomes" id="UP000672011">
    <property type="component" value="Chromosome"/>
</dbReference>
<organism evidence="3 4">
    <name type="scientific">Faecalibacter bovis</name>
    <dbReference type="NCBI Taxonomy" id="2898187"/>
    <lineage>
        <taxon>Bacteria</taxon>
        <taxon>Pseudomonadati</taxon>
        <taxon>Bacteroidota</taxon>
        <taxon>Flavobacteriia</taxon>
        <taxon>Flavobacteriales</taxon>
        <taxon>Weeksellaceae</taxon>
        <taxon>Faecalibacter</taxon>
    </lineage>
</organism>
<reference evidence="4" key="2">
    <citation type="submission" date="2021-04" db="EMBL/GenBank/DDBJ databases">
        <title>Taxonomy of Flavobacteriaceae bacterium ZY171143.</title>
        <authorList>
            <person name="Li F."/>
        </authorList>
    </citation>
    <scope>NUCLEOTIDE SEQUENCE [LARGE SCALE GENOMIC DNA]</scope>
    <source>
        <strain evidence="4">ZY171143</strain>
    </source>
</reference>
<feature type="domain" description="Lysozyme inhibitor LprI-like N-terminal" evidence="2">
    <location>
        <begin position="97"/>
        <end position="185"/>
    </location>
</feature>
<dbReference type="Pfam" id="PF07007">
    <property type="entry name" value="LprI"/>
    <property type="match status" value="1"/>
</dbReference>
<proteinExistence type="predicted"/>
<dbReference type="RefSeq" id="WP_230475408.1">
    <property type="nucleotide sequence ID" value="NZ_CP072842.1"/>
</dbReference>
<keyword evidence="4" id="KW-1185">Reference proteome</keyword>
<dbReference type="InterPro" id="IPR009739">
    <property type="entry name" value="LprI-like_N"/>
</dbReference>
<evidence type="ECO:0000313" key="3">
    <source>
        <dbReference type="EMBL" id="QTV04786.1"/>
    </source>
</evidence>
<gene>
    <name evidence="3" type="ORF">J9309_08190</name>
</gene>
<protein>
    <recommendedName>
        <fullName evidence="2">Lysozyme inhibitor LprI-like N-terminal domain-containing protein</fullName>
    </recommendedName>
</protein>
<reference evidence="3 4" key="1">
    <citation type="journal article" date="2021" name="Int. J. Syst. Evol. Microbiol.">
        <title>Faecalibacter bovis sp. nov., isolated from cow faeces.</title>
        <authorList>
            <person name="Li F."/>
            <person name="Zhao W."/>
            <person name="Hong Q."/>
            <person name="Shao Q."/>
            <person name="Song J."/>
            <person name="Yang S."/>
        </authorList>
    </citation>
    <scope>NUCLEOTIDE SEQUENCE [LARGE SCALE GENOMIC DNA]</scope>
    <source>
        <strain evidence="3 4">ZY171143</strain>
    </source>
</reference>
<accession>A0ABX7XA62</accession>